<evidence type="ECO:0000313" key="6">
    <source>
        <dbReference type="Proteomes" id="UP000325289"/>
    </source>
</evidence>
<gene>
    <name evidence="5" type="ORF">SAMN04515678_101402</name>
</gene>
<evidence type="ECO:0000256" key="3">
    <source>
        <dbReference type="ARBA" id="ARBA00023163"/>
    </source>
</evidence>
<proteinExistence type="predicted"/>
<dbReference type="PANTHER" id="PTHR46796:SF14">
    <property type="entry name" value="TRANSCRIPTIONAL REGULATORY PROTEIN"/>
    <property type="match status" value="1"/>
</dbReference>
<accession>A0A1I1SYV7</accession>
<dbReference type="InterPro" id="IPR050204">
    <property type="entry name" value="AraC_XylS_family_regulators"/>
</dbReference>
<dbReference type="GO" id="GO:0043565">
    <property type="term" value="F:sequence-specific DNA binding"/>
    <property type="evidence" value="ECO:0007669"/>
    <property type="project" value="InterPro"/>
</dbReference>
<keyword evidence="2" id="KW-0238">DNA-binding</keyword>
<keyword evidence="1" id="KW-0805">Transcription regulation</keyword>
<dbReference type="InterPro" id="IPR009057">
    <property type="entry name" value="Homeodomain-like_sf"/>
</dbReference>
<protein>
    <submittedName>
        <fullName evidence="5">Transcriptional regulator, AraC family</fullName>
    </submittedName>
</protein>
<name>A0A1I1SYV7_9RHOB</name>
<sequence length="317" mass="35194">MMPEPVYASTSEWYCEGRQAEYMRARRSAGGILDMFEVARPAGDMSRPGLPDIVLYQDLLGGSRVRGDLGGGKFDVTGTRGDFCLAAPDFATDAVMEESHQLRGLSFPVAQWQSTLDDAGDGRFSFDSSFVYGRMFGSPVIRSAFRNLWALCEHEGTPSRLLAQAAGCEILAELCRLGGAPIAPAKGGLAPWAERRCLELMRARLADDISLDELAAEAQLSPYHFARMFKQSVGVPPRVYLTRLRVEESCHLLEHTDHTVTEIAQEVGYSSNQVLARIFHKHIRMSPTEYRRAVRDPVRQIPVRMPGAAFAPARSWR</sequence>
<feature type="domain" description="HTH araC/xylS-type" evidence="4">
    <location>
        <begin position="195"/>
        <end position="293"/>
    </location>
</feature>
<dbReference type="EMBL" id="FOMS01000001">
    <property type="protein sequence ID" value="SFD51639.1"/>
    <property type="molecule type" value="Genomic_DNA"/>
</dbReference>
<dbReference type="SUPFAM" id="SSF46689">
    <property type="entry name" value="Homeodomain-like"/>
    <property type="match status" value="2"/>
</dbReference>
<evidence type="ECO:0000256" key="1">
    <source>
        <dbReference type="ARBA" id="ARBA00023015"/>
    </source>
</evidence>
<evidence type="ECO:0000259" key="4">
    <source>
        <dbReference type="PROSITE" id="PS01124"/>
    </source>
</evidence>
<dbReference type="GO" id="GO:0003700">
    <property type="term" value="F:DNA-binding transcription factor activity"/>
    <property type="evidence" value="ECO:0007669"/>
    <property type="project" value="InterPro"/>
</dbReference>
<dbReference type="SMART" id="SM00342">
    <property type="entry name" value="HTH_ARAC"/>
    <property type="match status" value="1"/>
</dbReference>
<keyword evidence="3" id="KW-0804">Transcription</keyword>
<dbReference type="PROSITE" id="PS01124">
    <property type="entry name" value="HTH_ARAC_FAMILY_2"/>
    <property type="match status" value="1"/>
</dbReference>
<keyword evidence="6" id="KW-1185">Reference proteome</keyword>
<evidence type="ECO:0000313" key="5">
    <source>
        <dbReference type="EMBL" id="SFD51639.1"/>
    </source>
</evidence>
<evidence type="ECO:0000256" key="2">
    <source>
        <dbReference type="ARBA" id="ARBA00023125"/>
    </source>
</evidence>
<reference evidence="5 6" key="1">
    <citation type="submission" date="2016-10" db="EMBL/GenBank/DDBJ databases">
        <authorList>
            <person name="Varghese N."/>
            <person name="Submissions S."/>
        </authorList>
    </citation>
    <scope>NUCLEOTIDE SEQUENCE [LARGE SCALE GENOMIC DNA]</scope>
    <source>
        <strain evidence="6">YIM D21,KCTC 23444,ACCC 10710</strain>
    </source>
</reference>
<dbReference type="Gene3D" id="1.10.10.60">
    <property type="entry name" value="Homeodomain-like"/>
    <property type="match status" value="2"/>
</dbReference>
<dbReference type="Pfam" id="PF12833">
    <property type="entry name" value="HTH_18"/>
    <property type="match status" value="1"/>
</dbReference>
<organism evidence="5 6">
    <name type="scientific">Roseivivax sediminis</name>
    <dbReference type="NCBI Taxonomy" id="936889"/>
    <lineage>
        <taxon>Bacteria</taxon>
        <taxon>Pseudomonadati</taxon>
        <taxon>Pseudomonadota</taxon>
        <taxon>Alphaproteobacteria</taxon>
        <taxon>Rhodobacterales</taxon>
        <taxon>Roseobacteraceae</taxon>
        <taxon>Roseivivax</taxon>
    </lineage>
</organism>
<dbReference type="PANTHER" id="PTHR46796">
    <property type="entry name" value="HTH-TYPE TRANSCRIPTIONAL ACTIVATOR RHAS-RELATED"/>
    <property type="match status" value="1"/>
</dbReference>
<dbReference type="AlphaFoldDB" id="A0A1I1SYV7"/>
<dbReference type="InterPro" id="IPR018060">
    <property type="entry name" value="HTH_AraC"/>
</dbReference>
<dbReference type="Proteomes" id="UP000325289">
    <property type="component" value="Unassembled WGS sequence"/>
</dbReference>